<sequence>MKSKHHRTLVCVFSNPVQSNIPWNGIAQPSRNQKAKFKCGHPWDAPHQLGIEVGFIAELVRGVPGNRHQQHRIPPPEYFASNCQAVVTDIVKEVMADDETEHLHRDIDTEFLLRSSYEVRTEVDNVARRQWTCEWWDEHLCDYDAYTSEAVIEELEGGSFPGKANALELMEELPLLDINEPIILFISRSALRMDQVLRAPY</sequence>
<name>A0A450T237_9GAMM</name>
<dbReference type="AlphaFoldDB" id="A0A450T237"/>
<gene>
    <name evidence="1" type="ORF">BECKFW1821A_GA0114235_11016</name>
</gene>
<organism evidence="1">
    <name type="scientific">Candidatus Kentrum sp. FW</name>
    <dbReference type="NCBI Taxonomy" id="2126338"/>
    <lineage>
        <taxon>Bacteria</taxon>
        <taxon>Pseudomonadati</taxon>
        <taxon>Pseudomonadota</taxon>
        <taxon>Gammaproteobacteria</taxon>
        <taxon>Candidatus Kentrum</taxon>
    </lineage>
</organism>
<evidence type="ECO:0000313" key="1">
    <source>
        <dbReference type="EMBL" id="VFJ60342.1"/>
    </source>
</evidence>
<dbReference type="EMBL" id="CAADEW010000101">
    <property type="protein sequence ID" value="VFJ60342.1"/>
    <property type="molecule type" value="Genomic_DNA"/>
</dbReference>
<reference evidence="1" key="1">
    <citation type="submission" date="2019-02" db="EMBL/GenBank/DDBJ databases">
        <authorList>
            <person name="Gruber-Vodicka R. H."/>
            <person name="Seah K. B. B."/>
        </authorList>
    </citation>
    <scope>NUCLEOTIDE SEQUENCE</scope>
    <source>
        <strain evidence="1">BECK_BZ15</strain>
    </source>
</reference>
<accession>A0A450T237</accession>
<protein>
    <submittedName>
        <fullName evidence="1">Uncharacterized protein</fullName>
    </submittedName>
</protein>
<proteinExistence type="predicted"/>